<reference evidence="1 4" key="1">
    <citation type="journal article" date="2019" name="Nat. Med.">
        <title>A library of human gut bacterial isolates paired with longitudinal multiomics data enables mechanistic microbiome research.</title>
        <authorList>
            <person name="Poyet M."/>
            <person name="Groussin M."/>
            <person name="Gibbons S.M."/>
            <person name="Avila-Pacheco J."/>
            <person name="Jiang X."/>
            <person name="Kearney S.M."/>
            <person name="Perrotta A.R."/>
            <person name="Berdy B."/>
            <person name="Zhao S."/>
            <person name="Lieberman T.D."/>
            <person name="Swanson P.K."/>
            <person name="Smith M."/>
            <person name="Roesemann S."/>
            <person name="Alexander J.E."/>
            <person name="Rich S.A."/>
            <person name="Livny J."/>
            <person name="Vlamakis H."/>
            <person name="Clish C."/>
            <person name="Bullock K."/>
            <person name="Deik A."/>
            <person name="Scott J."/>
            <person name="Pierce K.A."/>
            <person name="Xavier R.J."/>
            <person name="Alm E.J."/>
        </authorList>
    </citation>
    <scope>NUCLEOTIDE SEQUENCE [LARGE SCALE GENOMIC DNA]</scope>
    <source>
        <strain evidence="1 4">BIOML-A1</strain>
    </source>
</reference>
<evidence type="ECO:0000313" key="3">
    <source>
        <dbReference type="Proteomes" id="UP000318041"/>
    </source>
</evidence>
<reference evidence="2 3" key="2">
    <citation type="submission" date="2019-08" db="EMBL/GenBank/DDBJ databases">
        <title>Genome sequencing of Bacteroides fragilis Sample_iSURF_9.</title>
        <authorList>
            <person name="Chandler J.E."/>
            <person name="Ruoff K.L."/>
            <person name="Price C.E."/>
            <person name="Valls R.A."/>
            <person name="O'Toole G.A."/>
        </authorList>
    </citation>
    <scope>NUCLEOTIDE SEQUENCE [LARGE SCALE GENOMIC DNA]</scope>
    <source>
        <strain evidence="2 3">CFPLTA004_1B</strain>
    </source>
</reference>
<evidence type="ECO:0000313" key="2">
    <source>
        <dbReference type="EMBL" id="TWV78945.1"/>
    </source>
</evidence>
<evidence type="ECO:0000313" key="4">
    <source>
        <dbReference type="Proteomes" id="UP000429838"/>
    </source>
</evidence>
<dbReference type="Proteomes" id="UP000429838">
    <property type="component" value="Unassembled WGS sequence"/>
</dbReference>
<evidence type="ECO:0000313" key="1">
    <source>
        <dbReference type="EMBL" id="KAA5208619.1"/>
    </source>
</evidence>
<name>A0A4S3I6Z1_BACFG</name>
<gene>
    <name evidence="1" type="ORF">F2Z25_07560</name>
    <name evidence="2" type="ORF">FSA08_02955</name>
</gene>
<accession>A0A4S3I6Z1</accession>
<dbReference type="Proteomes" id="UP000318041">
    <property type="component" value="Unassembled WGS sequence"/>
</dbReference>
<comment type="caution">
    <text evidence="2">The sequence shown here is derived from an EMBL/GenBank/DDBJ whole genome shotgun (WGS) entry which is preliminary data.</text>
</comment>
<protein>
    <submittedName>
        <fullName evidence="2">Uncharacterized protein</fullName>
    </submittedName>
</protein>
<organism evidence="2 3">
    <name type="scientific">Bacteroides fragilis</name>
    <dbReference type="NCBI Taxonomy" id="817"/>
    <lineage>
        <taxon>Bacteria</taxon>
        <taxon>Pseudomonadati</taxon>
        <taxon>Bacteroidota</taxon>
        <taxon>Bacteroidia</taxon>
        <taxon>Bacteroidales</taxon>
        <taxon>Bacteroidaceae</taxon>
        <taxon>Bacteroides</taxon>
    </lineage>
</organism>
<dbReference type="EMBL" id="VOHY01000002">
    <property type="protein sequence ID" value="TWV78945.1"/>
    <property type="molecule type" value="Genomic_DNA"/>
</dbReference>
<proteinExistence type="predicted"/>
<dbReference type="EMBL" id="VWAQ01000005">
    <property type="protein sequence ID" value="KAA5208619.1"/>
    <property type="molecule type" value="Genomic_DNA"/>
</dbReference>
<sequence length="71" mass="7798">MNTTLSVTDVNITKQSDYSVSGGGELFSFQNSAFSYEKCTSIFHPRLGKLDSSFVFDIQIDVSVSLSVHTI</sequence>
<dbReference type="AlphaFoldDB" id="A0A4S3I6Z1"/>